<dbReference type="Pfam" id="PF05685">
    <property type="entry name" value="Uma2"/>
    <property type="match status" value="1"/>
</dbReference>
<keyword evidence="3" id="KW-0540">Nuclease</keyword>
<keyword evidence="1" id="KW-0175">Coiled coil</keyword>
<dbReference type="KEGG" id="tog:HNI00_10795"/>
<dbReference type="SUPFAM" id="SSF52980">
    <property type="entry name" value="Restriction endonuclease-like"/>
    <property type="match status" value="1"/>
</dbReference>
<dbReference type="InterPro" id="IPR008538">
    <property type="entry name" value="Uma2"/>
</dbReference>
<dbReference type="CDD" id="cd06260">
    <property type="entry name" value="DUF820-like"/>
    <property type="match status" value="1"/>
</dbReference>
<dbReference type="PANTHER" id="PTHR33352">
    <property type="entry name" value="SLR1095 PROTEIN"/>
    <property type="match status" value="1"/>
</dbReference>
<gene>
    <name evidence="3" type="ORF">HNI00_10795</name>
</gene>
<feature type="coiled-coil region" evidence="1">
    <location>
        <begin position="201"/>
        <end position="236"/>
    </location>
</feature>
<keyword evidence="3" id="KW-0378">Hydrolase</keyword>
<sequence>MTISASPQSAIPPEDLAALAEELDISLPPTDLWSDEPPLESDFHRDQIDLLIRLLKRYWADRTDFYVTGNLTIYYSEDKITTRDFRGPDFFVVLDTELKERKSWVVWAEDGKYPNVIVEILSKSTAAVDKGAKKELYQNTFRTPEYFWLDPNTLELSGFRLIGGTYQPIEPTDGKLWSEQLGLYLGIAHQRLRFFTPDGALILSAEEAEEQERQRAEQERQRAERLAAKLRELGIDPSQV</sequence>
<accession>A0AA97BD40</accession>
<dbReference type="AlphaFoldDB" id="A0AA97BD40"/>
<reference evidence="3" key="1">
    <citation type="submission" date="2020-05" db="EMBL/GenBank/DDBJ databases">
        <authorList>
            <person name="Zhu T."/>
            <person name="Keshari N."/>
            <person name="Lu X."/>
        </authorList>
    </citation>
    <scope>NUCLEOTIDE SEQUENCE</scope>
    <source>
        <strain evidence="3">NK1-22</strain>
    </source>
</reference>
<dbReference type="PANTHER" id="PTHR33352:SF3">
    <property type="entry name" value="SLR1612 PROTEIN"/>
    <property type="match status" value="1"/>
</dbReference>
<dbReference type="GO" id="GO:0004519">
    <property type="term" value="F:endonuclease activity"/>
    <property type="evidence" value="ECO:0007669"/>
    <property type="project" value="UniProtKB-KW"/>
</dbReference>
<feature type="domain" description="Putative restriction endonuclease" evidence="2">
    <location>
        <begin position="36"/>
        <end position="186"/>
    </location>
</feature>
<dbReference type="Gene3D" id="3.90.1570.10">
    <property type="entry name" value="tt1808, chain A"/>
    <property type="match status" value="1"/>
</dbReference>
<protein>
    <submittedName>
        <fullName evidence="3">Uma2 family endonuclease</fullName>
    </submittedName>
</protein>
<evidence type="ECO:0000259" key="2">
    <source>
        <dbReference type="Pfam" id="PF05685"/>
    </source>
</evidence>
<evidence type="ECO:0000313" key="3">
    <source>
        <dbReference type="EMBL" id="WOB43586.1"/>
    </source>
</evidence>
<keyword evidence="3" id="KW-0255">Endonuclease</keyword>
<dbReference type="InterPro" id="IPR012296">
    <property type="entry name" value="Nuclease_put_TT1808"/>
</dbReference>
<evidence type="ECO:0000256" key="1">
    <source>
        <dbReference type="SAM" id="Coils"/>
    </source>
</evidence>
<dbReference type="EMBL" id="CP053540">
    <property type="protein sequence ID" value="WOB43586.1"/>
    <property type="molecule type" value="Genomic_DNA"/>
</dbReference>
<name>A0AA97BD40_9CYAN</name>
<organism evidence="3">
    <name type="scientific">Thermoleptolyngbya oregonensis NK1-22</name>
    <dbReference type="NCBI Taxonomy" id="2547457"/>
    <lineage>
        <taxon>Bacteria</taxon>
        <taxon>Bacillati</taxon>
        <taxon>Cyanobacteriota</taxon>
        <taxon>Cyanophyceae</taxon>
        <taxon>Oculatellales</taxon>
        <taxon>Oculatellaceae</taxon>
        <taxon>Thermoleptolyngbya</taxon>
    </lineage>
</organism>
<proteinExistence type="predicted"/>
<dbReference type="InterPro" id="IPR011335">
    <property type="entry name" value="Restrct_endonuc-II-like"/>
</dbReference>